<evidence type="ECO:0000256" key="3">
    <source>
        <dbReference type="ARBA" id="ARBA00022989"/>
    </source>
</evidence>
<dbReference type="Pfam" id="PF07690">
    <property type="entry name" value="MFS_1"/>
    <property type="match status" value="1"/>
</dbReference>
<dbReference type="GO" id="GO:0016020">
    <property type="term" value="C:membrane"/>
    <property type="evidence" value="ECO:0007669"/>
    <property type="project" value="UniProtKB-SubCell"/>
</dbReference>
<feature type="transmembrane region" description="Helical" evidence="5">
    <location>
        <begin position="49"/>
        <end position="67"/>
    </location>
</feature>
<keyword evidence="4 5" id="KW-0472">Membrane</keyword>
<comment type="subcellular location">
    <subcellularLocation>
        <location evidence="1">Membrane</location>
        <topology evidence="1">Multi-pass membrane protein</topology>
    </subcellularLocation>
</comment>
<feature type="transmembrane region" description="Helical" evidence="5">
    <location>
        <begin position="293"/>
        <end position="319"/>
    </location>
</feature>
<keyword evidence="3 5" id="KW-1133">Transmembrane helix</keyword>
<keyword evidence="8" id="KW-1185">Reference proteome</keyword>
<accession>A0A9N8WRH3</accession>
<dbReference type="AlphaFoldDB" id="A0A9N8WRH3"/>
<evidence type="ECO:0000256" key="1">
    <source>
        <dbReference type="ARBA" id="ARBA00004141"/>
    </source>
</evidence>
<protein>
    <submittedName>
        <fullName evidence="7">20497_t:CDS:1</fullName>
    </submittedName>
</protein>
<dbReference type="InterPro" id="IPR050382">
    <property type="entry name" value="MFS_Na/Anion_cotransporter"/>
</dbReference>
<feature type="transmembrane region" description="Helical" evidence="5">
    <location>
        <begin position="20"/>
        <end position="37"/>
    </location>
</feature>
<evidence type="ECO:0000313" key="7">
    <source>
        <dbReference type="EMBL" id="CAG8494124.1"/>
    </source>
</evidence>
<dbReference type="InterPro" id="IPR011701">
    <property type="entry name" value="MFS"/>
</dbReference>
<evidence type="ECO:0000256" key="5">
    <source>
        <dbReference type="SAM" id="Phobius"/>
    </source>
</evidence>
<feature type="domain" description="Major facilitator superfamily (MFS) profile" evidence="6">
    <location>
        <begin position="1"/>
        <end position="355"/>
    </location>
</feature>
<reference evidence="7" key="1">
    <citation type="submission" date="2021-06" db="EMBL/GenBank/DDBJ databases">
        <authorList>
            <person name="Kallberg Y."/>
            <person name="Tangrot J."/>
            <person name="Rosling A."/>
        </authorList>
    </citation>
    <scope>NUCLEOTIDE SEQUENCE</scope>
    <source>
        <strain evidence="7">FL966</strain>
    </source>
</reference>
<evidence type="ECO:0000313" key="8">
    <source>
        <dbReference type="Proteomes" id="UP000789759"/>
    </source>
</evidence>
<feature type="transmembrane region" description="Helical" evidence="5">
    <location>
        <begin position="326"/>
        <end position="349"/>
    </location>
</feature>
<organism evidence="7 8">
    <name type="scientific">Cetraspora pellucida</name>
    <dbReference type="NCBI Taxonomy" id="1433469"/>
    <lineage>
        <taxon>Eukaryota</taxon>
        <taxon>Fungi</taxon>
        <taxon>Fungi incertae sedis</taxon>
        <taxon>Mucoromycota</taxon>
        <taxon>Glomeromycotina</taxon>
        <taxon>Glomeromycetes</taxon>
        <taxon>Diversisporales</taxon>
        <taxon>Gigasporaceae</taxon>
        <taxon>Cetraspora</taxon>
    </lineage>
</organism>
<dbReference type="Proteomes" id="UP000789759">
    <property type="component" value="Unassembled WGS sequence"/>
</dbReference>
<feature type="transmembrane region" description="Helical" evidence="5">
    <location>
        <begin position="73"/>
        <end position="97"/>
    </location>
</feature>
<evidence type="ECO:0000259" key="6">
    <source>
        <dbReference type="PROSITE" id="PS50850"/>
    </source>
</evidence>
<dbReference type="InterPro" id="IPR036259">
    <property type="entry name" value="MFS_trans_sf"/>
</dbReference>
<dbReference type="PROSITE" id="PS50850">
    <property type="entry name" value="MFS"/>
    <property type="match status" value="1"/>
</dbReference>
<dbReference type="PANTHER" id="PTHR11662">
    <property type="entry name" value="SOLUTE CARRIER FAMILY 17"/>
    <property type="match status" value="1"/>
</dbReference>
<dbReference type="EMBL" id="CAJVQA010000881">
    <property type="protein sequence ID" value="CAG8494124.1"/>
    <property type="molecule type" value="Genomic_DNA"/>
</dbReference>
<evidence type="ECO:0000256" key="2">
    <source>
        <dbReference type="ARBA" id="ARBA00022692"/>
    </source>
</evidence>
<keyword evidence="2 5" id="KW-0812">Transmembrane</keyword>
<dbReference type="PANTHER" id="PTHR11662:SF399">
    <property type="entry name" value="FI19708P1-RELATED"/>
    <property type="match status" value="1"/>
</dbReference>
<dbReference type="InterPro" id="IPR020846">
    <property type="entry name" value="MFS_dom"/>
</dbReference>
<gene>
    <name evidence="7" type="ORF">CPELLU_LOCUS2125</name>
</gene>
<proteinExistence type="predicted"/>
<dbReference type="OrthoDB" id="6730379at2759"/>
<sequence length="355" mass="38711">MAVAIVFISREFGWPFAKQGLVLSSFFVGYIVTQVLGGTLADKFGSKQVLGGAAACWTIFTLLTPVAAKSGFIYLILCRICLGIGEGICLPSIHSLIASWVRVDERSTAIAVVTVSCSIGIVLAMPLSTFIESIGGWESIFWAFGATGIIWSLTWQIFGGNNPLEYSGIKEEEINWILEDNMKYDFADIDYHMIQSEDDDNEVNDINDVGLIEEDCAASSSFLRETCATYPIQRNLKSTKPIPWRQILSQREAVYLASTPLQGIILITIGLGLNSFTIAGVSVSQLDIAPRYAGIIFGLGNTLGVIPAIFGVALTGWILDISGNQWNIVWTFAAIMYFIGSSVFVIWVGDEIVID</sequence>
<dbReference type="GO" id="GO:0022857">
    <property type="term" value="F:transmembrane transporter activity"/>
    <property type="evidence" value="ECO:0007669"/>
    <property type="project" value="InterPro"/>
</dbReference>
<dbReference type="Gene3D" id="1.20.1250.20">
    <property type="entry name" value="MFS general substrate transporter like domains"/>
    <property type="match status" value="1"/>
</dbReference>
<comment type="caution">
    <text evidence="7">The sequence shown here is derived from an EMBL/GenBank/DDBJ whole genome shotgun (WGS) entry which is preliminary data.</text>
</comment>
<evidence type="ECO:0000256" key="4">
    <source>
        <dbReference type="ARBA" id="ARBA00023136"/>
    </source>
</evidence>
<dbReference type="SUPFAM" id="SSF103473">
    <property type="entry name" value="MFS general substrate transporter"/>
    <property type="match status" value="2"/>
</dbReference>
<feature type="transmembrane region" description="Helical" evidence="5">
    <location>
        <begin position="109"/>
        <end position="128"/>
    </location>
</feature>
<name>A0A9N8WRH3_9GLOM</name>
<feature type="transmembrane region" description="Helical" evidence="5">
    <location>
        <begin position="140"/>
        <end position="158"/>
    </location>
</feature>
<feature type="transmembrane region" description="Helical" evidence="5">
    <location>
        <begin position="253"/>
        <end position="273"/>
    </location>
</feature>